<sequence length="162" mass="19148">MSEGRSCSSKFRTKEVQIIAMDCIEEGDQILASNEVWIKEEPMSESSSCSRDSKERGGFTQKSNLKRHYGLHFAVKPFSCDICGKSYTDNYTYQVHRMIHTGEKHNCDICHRGFTQKSNLKRHRKTHEKEKNYHFCLKCPKKFRREDKLEKHELTHLKNFNK</sequence>
<dbReference type="GO" id="GO:0000981">
    <property type="term" value="F:DNA-binding transcription factor activity, RNA polymerase II-specific"/>
    <property type="evidence" value="ECO:0007669"/>
    <property type="project" value="TreeGrafter"/>
</dbReference>
<evidence type="ECO:0000256" key="7">
    <source>
        <dbReference type="ARBA" id="ARBA00023125"/>
    </source>
</evidence>
<evidence type="ECO:0000256" key="1">
    <source>
        <dbReference type="ARBA" id="ARBA00004123"/>
    </source>
</evidence>
<evidence type="ECO:0000256" key="2">
    <source>
        <dbReference type="ARBA" id="ARBA00022723"/>
    </source>
</evidence>
<evidence type="ECO:0000256" key="10">
    <source>
        <dbReference type="PROSITE-ProRule" id="PRU00042"/>
    </source>
</evidence>
<dbReference type="PROSITE" id="PS00028">
    <property type="entry name" value="ZINC_FINGER_C2H2_1"/>
    <property type="match status" value="3"/>
</dbReference>
<dbReference type="PANTHER" id="PTHR24394">
    <property type="entry name" value="ZINC FINGER PROTEIN"/>
    <property type="match status" value="1"/>
</dbReference>
<evidence type="ECO:0000256" key="9">
    <source>
        <dbReference type="ARBA" id="ARBA00023242"/>
    </source>
</evidence>
<dbReference type="InterPro" id="IPR036236">
    <property type="entry name" value="Znf_C2H2_sf"/>
</dbReference>
<keyword evidence="6" id="KW-0805">Transcription regulation</keyword>
<dbReference type="Proteomes" id="UP001054945">
    <property type="component" value="Unassembled WGS sequence"/>
</dbReference>
<evidence type="ECO:0000313" key="14">
    <source>
        <dbReference type="Proteomes" id="UP001054945"/>
    </source>
</evidence>
<keyword evidence="4 10" id="KW-0863">Zinc-finger</keyword>
<keyword evidence="7" id="KW-0238">DNA-binding</keyword>
<dbReference type="Gene3D" id="3.30.160.60">
    <property type="entry name" value="Classic Zinc Finger"/>
    <property type="match status" value="2"/>
</dbReference>
<evidence type="ECO:0000256" key="4">
    <source>
        <dbReference type="ARBA" id="ARBA00022771"/>
    </source>
</evidence>
<comment type="subcellular location">
    <subcellularLocation>
        <location evidence="1">Nucleus</location>
    </subcellularLocation>
</comment>
<evidence type="ECO:0000313" key="13">
    <source>
        <dbReference type="EMBL" id="GIY67210.1"/>
    </source>
</evidence>
<dbReference type="GO" id="GO:0003677">
    <property type="term" value="F:DNA binding"/>
    <property type="evidence" value="ECO:0007669"/>
    <property type="project" value="UniProtKB-KW"/>
</dbReference>
<protein>
    <submittedName>
        <fullName evidence="13">Zinc finger protein 227</fullName>
    </submittedName>
</protein>
<feature type="domain" description="C2H2-type" evidence="12">
    <location>
        <begin position="78"/>
        <end position="105"/>
    </location>
</feature>
<keyword evidence="8" id="KW-0804">Transcription</keyword>
<keyword evidence="5" id="KW-0862">Zinc</keyword>
<dbReference type="AlphaFoldDB" id="A0AAV4VAD2"/>
<dbReference type="FunFam" id="3.30.160.60:FF:000646">
    <property type="entry name" value="Myeloid zinc finger 1"/>
    <property type="match status" value="1"/>
</dbReference>
<evidence type="ECO:0000256" key="8">
    <source>
        <dbReference type="ARBA" id="ARBA00023163"/>
    </source>
</evidence>
<dbReference type="GO" id="GO:0005634">
    <property type="term" value="C:nucleus"/>
    <property type="evidence" value="ECO:0007669"/>
    <property type="project" value="UniProtKB-SubCell"/>
</dbReference>
<dbReference type="InterPro" id="IPR013087">
    <property type="entry name" value="Znf_C2H2_type"/>
</dbReference>
<reference evidence="13 14" key="1">
    <citation type="submission" date="2021-06" db="EMBL/GenBank/DDBJ databases">
        <title>Caerostris extrusa draft genome.</title>
        <authorList>
            <person name="Kono N."/>
            <person name="Arakawa K."/>
        </authorList>
    </citation>
    <scope>NUCLEOTIDE SEQUENCE [LARGE SCALE GENOMIC DNA]</scope>
</reference>
<feature type="domain" description="C2H2-type" evidence="12">
    <location>
        <begin position="134"/>
        <end position="156"/>
    </location>
</feature>
<keyword evidence="2" id="KW-0479">Metal-binding</keyword>
<evidence type="ECO:0000259" key="12">
    <source>
        <dbReference type="PROSITE" id="PS50157"/>
    </source>
</evidence>
<organism evidence="13 14">
    <name type="scientific">Caerostris extrusa</name>
    <name type="common">Bark spider</name>
    <name type="synonym">Caerostris bankana</name>
    <dbReference type="NCBI Taxonomy" id="172846"/>
    <lineage>
        <taxon>Eukaryota</taxon>
        <taxon>Metazoa</taxon>
        <taxon>Ecdysozoa</taxon>
        <taxon>Arthropoda</taxon>
        <taxon>Chelicerata</taxon>
        <taxon>Arachnida</taxon>
        <taxon>Araneae</taxon>
        <taxon>Araneomorphae</taxon>
        <taxon>Entelegynae</taxon>
        <taxon>Araneoidea</taxon>
        <taxon>Araneidae</taxon>
        <taxon>Caerostris</taxon>
    </lineage>
</organism>
<keyword evidence="14" id="KW-1185">Reference proteome</keyword>
<dbReference type="FunFam" id="3.30.160.60:FF:000110">
    <property type="entry name" value="Zinc finger protein-like"/>
    <property type="match status" value="1"/>
</dbReference>
<accession>A0AAV4VAD2</accession>
<dbReference type="SUPFAM" id="SSF57667">
    <property type="entry name" value="beta-beta-alpha zinc fingers"/>
    <property type="match status" value="2"/>
</dbReference>
<dbReference type="SMART" id="SM00355">
    <property type="entry name" value="ZnF_C2H2"/>
    <property type="match status" value="3"/>
</dbReference>
<comment type="caution">
    <text evidence="13">The sequence shown here is derived from an EMBL/GenBank/DDBJ whole genome shotgun (WGS) entry which is preliminary data.</text>
</comment>
<proteinExistence type="predicted"/>
<dbReference type="PANTHER" id="PTHR24394:SF29">
    <property type="entry name" value="MYONEURIN"/>
    <property type="match status" value="1"/>
</dbReference>
<feature type="domain" description="C2H2-type" evidence="12">
    <location>
        <begin position="105"/>
        <end position="132"/>
    </location>
</feature>
<gene>
    <name evidence="13" type="primary">ZNF227_92</name>
    <name evidence="13" type="ORF">CEXT_349611</name>
</gene>
<evidence type="ECO:0000256" key="5">
    <source>
        <dbReference type="ARBA" id="ARBA00022833"/>
    </source>
</evidence>
<dbReference type="Pfam" id="PF00096">
    <property type="entry name" value="zf-C2H2"/>
    <property type="match status" value="3"/>
</dbReference>
<evidence type="ECO:0000256" key="6">
    <source>
        <dbReference type="ARBA" id="ARBA00023015"/>
    </source>
</evidence>
<evidence type="ECO:0000256" key="11">
    <source>
        <dbReference type="SAM" id="MobiDB-lite"/>
    </source>
</evidence>
<dbReference type="GO" id="GO:0008270">
    <property type="term" value="F:zinc ion binding"/>
    <property type="evidence" value="ECO:0007669"/>
    <property type="project" value="UniProtKB-KW"/>
</dbReference>
<name>A0AAV4VAD2_CAEEX</name>
<dbReference type="PROSITE" id="PS50157">
    <property type="entry name" value="ZINC_FINGER_C2H2_2"/>
    <property type="match status" value="3"/>
</dbReference>
<evidence type="ECO:0000256" key="3">
    <source>
        <dbReference type="ARBA" id="ARBA00022737"/>
    </source>
</evidence>
<dbReference type="EMBL" id="BPLR01014214">
    <property type="protein sequence ID" value="GIY67210.1"/>
    <property type="molecule type" value="Genomic_DNA"/>
</dbReference>
<feature type="region of interest" description="Disordered" evidence="11">
    <location>
        <begin position="42"/>
        <end position="61"/>
    </location>
</feature>
<keyword evidence="9" id="KW-0539">Nucleus</keyword>
<keyword evidence="3" id="KW-0677">Repeat</keyword>